<evidence type="ECO:0000256" key="1">
    <source>
        <dbReference type="ARBA" id="ARBA00004236"/>
    </source>
</evidence>
<comment type="subcellular location">
    <subcellularLocation>
        <location evidence="1">Cell membrane</location>
    </subcellularLocation>
</comment>
<sequence>MNGSLFSFRVVIRLFAVIAVAVMFVITITNSVIISKGNERIQANQLETLTKVLITQAAMTASSMIADQDQERLLALTNQLAQDRMVFDATIYDAEGVKLASSDNAMSVREVLGLDTPLHTASIGRQQLVEPVMHDGDIIGFVRVTFETGKVTAISDHHYRKSDRYMYLMVLMSFVSGVLITLLLRKKKVAIRRGENLLLKNASQSPQS</sequence>
<organism evidence="8 9">
    <name type="scientific">Vibrio tritonius</name>
    <dbReference type="NCBI Taxonomy" id="1435069"/>
    <lineage>
        <taxon>Bacteria</taxon>
        <taxon>Pseudomonadati</taxon>
        <taxon>Pseudomonadota</taxon>
        <taxon>Gammaproteobacteria</taxon>
        <taxon>Vibrionales</taxon>
        <taxon>Vibrionaceae</taxon>
        <taxon>Vibrio</taxon>
    </lineage>
</organism>
<keyword evidence="4 7" id="KW-0812">Transmembrane</keyword>
<evidence type="ECO:0000313" key="9">
    <source>
        <dbReference type="Proteomes" id="UP001199044"/>
    </source>
</evidence>
<accession>A0ABS7YPH4</accession>
<evidence type="ECO:0000313" key="8">
    <source>
        <dbReference type="EMBL" id="MCA2016897.1"/>
    </source>
</evidence>
<dbReference type="InterPro" id="IPR019305">
    <property type="entry name" value="Uncharacterised_Smp"/>
</dbReference>
<evidence type="ECO:0000256" key="5">
    <source>
        <dbReference type="ARBA" id="ARBA00022989"/>
    </source>
</evidence>
<evidence type="ECO:0000256" key="6">
    <source>
        <dbReference type="ARBA" id="ARBA00023136"/>
    </source>
</evidence>
<dbReference type="EMBL" id="JAIWIU010000076">
    <property type="protein sequence ID" value="MCA2016897.1"/>
    <property type="molecule type" value="Genomic_DNA"/>
</dbReference>
<protein>
    <submittedName>
        <fullName evidence="8">YtjB family periplasmic protein</fullName>
    </submittedName>
</protein>
<feature type="transmembrane region" description="Helical" evidence="7">
    <location>
        <begin position="165"/>
        <end position="184"/>
    </location>
</feature>
<proteinExistence type="inferred from homology"/>
<comment type="caution">
    <text evidence="8">The sequence shown here is derived from an EMBL/GenBank/DDBJ whole genome shotgun (WGS) entry which is preliminary data.</text>
</comment>
<evidence type="ECO:0000256" key="4">
    <source>
        <dbReference type="ARBA" id="ARBA00022692"/>
    </source>
</evidence>
<keyword evidence="9" id="KW-1185">Reference proteome</keyword>
<dbReference type="RefSeq" id="WP_225250770.1">
    <property type="nucleotide sequence ID" value="NZ_JAIWIU010000076.1"/>
</dbReference>
<gene>
    <name evidence="8" type="ORF">LDJ79_12300</name>
</gene>
<evidence type="ECO:0000256" key="3">
    <source>
        <dbReference type="ARBA" id="ARBA00022475"/>
    </source>
</evidence>
<evidence type="ECO:0000256" key="7">
    <source>
        <dbReference type="SAM" id="Phobius"/>
    </source>
</evidence>
<keyword evidence="5 7" id="KW-1133">Transmembrane helix</keyword>
<comment type="similarity">
    <text evidence="2">Belongs to the Smp family.</text>
</comment>
<feature type="transmembrane region" description="Helical" evidence="7">
    <location>
        <begin position="12"/>
        <end position="34"/>
    </location>
</feature>
<name>A0ABS7YPH4_9VIBR</name>
<keyword evidence="6 7" id="KW-0472">Membrane</keyword>
<evidence type="ECO:0000256" key="2">
    <source>
        <dbReference type="ARBA" id="ARBA00005362"/>
    </source>
</evidence>
<dbReference type="Pfam" id="PF10144">
    <property type="entry name" value="SMP_2"/>
    <property type="match status" value="1"/>
</dbReference>
<keyword evidence="3" id="KW-1003">Cell membrane</keyword>
<reference evidence="9" key="1">
    <citation type="submission" date="2023-07" db="EMBL/GenBank/DDBJ databases">
        <title>Molecular identification of indigenous halophilic bacteria isolated from red sea cost, biodegradation of synthetic dyes and assessment of degraded metabolite toxicity.</title>
        <authorList>
            <person name="Chaieb K."/>
            <person name="Altayb H.N."/>
        </authorList>
    </citation>
    <scope>NUCLEOTIDE SEQUENCE [LARGE SCALE GENOMIC DNA]</scope>
    <source>
        <strain evidence="9">K20</strain>
    </source>
</reference>
<dbReference type="Proteomes" id="UP001199044">
    <property type="component" value="Unassembled WGS sequence"/>
</dbReference>